<dbReference type="AlphaFoldDB" id="A0A0K3C8I1"/>
<sequence>MSIMPRPVDIHDSVRLLSSIQQCFRDIREAAAYSNEGVIQGRSADNGGLLGRVDGVLHILDSRLRLVWHQLALVDEESGNRRTFQQEIWSEVVHWQSGENRLDRAEIDFVFGRIKELIQRGEEAYDRHDLNRRGIAQAAWLRQRMTRAQLRQAHAHLQQSLDSPGQIASGGALEGPHRTLDAPFSPQPVHTPRHSTPSTSYLPSTTASSLSPSPSRSPSQSPHSPLLVHPSDLVLHAAQEPRNIAPQVLHRSPRPRPAHNNSPLPSHEPYTEWQGDHGGTIGHTSFFNEAFHGFDPSTSPHDSLNSYGFHSLGRHSHKLTRMCP</sequence>
<evidence type="ECO:0000313" key="2">
    <source>
        <dbReference type="EMBL" id="CTR04775.1"/>
    </source>
</evidence>
<dbReference type="Proteomes" id="UP000199069">
    <property type="component" value="Unassembled WGS sequence"/>
</dbReference>
<protein>
    <submittedName>
        <fullName evidence="2">Uncharacterized protein</fullName>
    </submittedName>
</protein>
<evidence type="ECO:0000313" key="3">
    <source>
        <dbReference type="Proteomes" id="UP000199069"/>
    </source>
</evidence>
<proteinExistence type="predicted"/>
<feature type="region of interest" description="Disordered" evidence="1">
    <location>
        <begin position="246"/>
        <end position="274"/>
    </location>
</feature>
<name>A0A0K3C8I1_RHOTO</name>
<reference evidence="2 3" key="1">
    <citation type="submission" date="2015-07" db="EMBL/GenBank/DDBJ databases">
        <authorList>
            <person name="Cajimat M.N.B."/>
            <person name="Milazzo M.L."/>
            <person name="Fulhorst C.F."/>
        </authorList>
    </citation>
    <scope>NUCLEOTIDE SEQUENCE [LARGE SCALE GENOMIC DNA]</scope>
    <source>
        <strain evidence="2">Single colony</strain>
    </source>
</reference>
<organism evidence="2 3">
    <name type="scientific">Rhodotorula toruloides</name>
    <name type="common">Yeast</name>
    <name type="synonym">Rhodosporidium toruloides</name>
    <dbReference type="NCBI Taxonomy" id="5286"/>
    <lineage>
        <taxon>Eukaryota</taxon>
        <taxon>Fungi</taxon>
        <taxon>Dikarya</taxon>
        <taxon>Basidiomycota</taxon>
        <taxon>Pucciniomycotina</taxon>
        <taxon>Microbotryomycetes</taxon>
        <taxon>Sporidiobolales</taxon>
        <taxon>Sporidiobolaceae</taxon>
        <taxon>Rhodotorula</taxon>
    </lineage>
</organism>
<gene>
    <name evidence="2" type="primary">FGENESH: predicted gene_1.636</name>
    <name evidence="2" type="ORF">BN2166_0006360</name>
</gene>
<feature type="region of interest" description="Disordered" evidence="1">
    <location>
        <begin position="151"/>
        <end position="227"/>
    </location>
</feature>
<evidence type="ECO:0000256" key="1">
    <source>
        <dbReference type="SAM" id="MobiDB-lite"/>
    </source>
</evidence>
<feature type="compositionally biased region" description="Low complexity" evidence="1">
    <location>
        <begin position="194"/>
        <end position="227"/>
    </location>
</feature>
<accession>A0A0K3C8I1</accession>
<keyword evidence="3" id="KW-1185">Reference proteome</keyword>
<dbReference type="EMBL" id="CWKI01000001">
    <property type="protein sequence ID" value="CTR04775.1"/>
    <property type="molecule type" value="Genomic_DNA"/>
</dbReference>